<evidence type="ECO:0000256" key="12">
    <source>
        <dbReference type="SAM" id="MobiDB-lite"/>
    </source>
</evidence>
<dbReference type="InterPro" id="IPR012725">
    <property type="entry name" value="Chaperone_DnaK"/>
</dbReference>
<dbReference type="SUPFAM" id="SSF100934">
    <property type="entry name" value="Heat shock protein 70kD (HSP70), C-terminal subdomain"/>
    <property type="match status" value="1"/>
</dbReference>
<dbReference type="InterPro" id="IPR018181">
    <property type="entry name" value="Heat_shock_70_CS"/>
</dbReference>
<organism evidence="13 14">
    <name type="scientific">Paenibacillus tritici</name>
    <dbReference type="NCBI Taxonomy" id="1873425"/>
    <lineage>
        <taxon>Bacteria</taxon>
        <taxon>Bacillati</taxon>
        <taxon>Bacillota</taxon>
        <taxon>Bacilli</taxon>
        <taxon>Bacillales</taxon>
        <taxon>Paenibacillaceae</taxon>
        <taxon>Paenibacillus</taxon>
    </lineage>
</organism>
<dbReference type="Gene3D" id="3.30.420.40">
    <property type="match status" value="2"/>
</dbReference>
<comment type="caution">
    <text evidence="13">The sequence shown here is derived from an EMBL/GenBank/DDBJ whole genome shotgun (WGS) entry which is preliminary data.</text>
</comment>
<evidence type="ECO:0000256" key="4">
    <source>
        <dbReference type="ARBA" id="ARBA00022553"/>
    </source>
</evidence>
<reference evidence="13 14" key="1">
    <citation type="submission" date="2020-05" db="EMBL/GenBank/DDBJ databases">
        <title>Paenibacillus glebae, sp. nov., Paenibacillus humi sp. nov., Paenibacillus pedi sp. nov., Paenibacillus terrestris sp. nov. and Paenibacillus terricola sp. nov., isolated from a forest top soil sample.</title>
        <authorList>
            <person name="Qi S."/>
            <person name="Carlier A."/>
            <person name="Cnockaert M."/>
            <person name="Vandamme P."/>
        </authorList>
    </citation>
    <scope>NUCLEOTIDE SEQUENCE [LARGE SCALE GENOMIC DNA]</scope>
    <source>
        <strain evidence="13 14">LMG 29502</strain>
    </source>
</reference>
<gene>
    <name evidence="9 13" type="primary">dnaK</name>
    <name evidence="13" type="ORF">HQN87_04550</name>
</gene>
<sequence>MSKVIGIDLGTTNSCVAVMEGGEAVVIPNPEGARTTPSVVGFKKDGERIVGETAKRQAITNPDRTIASIKRHMGTGHKESIDGKDYSAQEISAMILQKLKSDAEAYLGQTVTQAVITVPAYFNDSQRQATKDAGKIAGLEVLRIVNEPTAAALAYGLEKSEDQTILVYDLGGGTFDVSILELGDGFFEVKATSGDNRLGGDDFDQLVMDYLVSEFKKEQGIDLSKDKAAVQRLKDAAEKAKKELSGVLTTTVSLPFITVVDGVPQHLEINLTRAKFDELTASLVERTLGPTRQALSDAGMTPADLNRIVLVGGSTRIPAVQDAIKKLTGKDPHKGVNPDEVVALGAAVQAGVLTGDVKDVVLLDVTPLSLGIETAGGVFTKMIERNTTIPTSKSQVFSTFADNQPSVEIHVLQGERQMANGNKTLGRFMLNEIPPAPRGVPQIEVTFDIDANGIVNVSATDKGTNKSQKITITSSSGLSDAEVEQMMKDAELHAEEDRKRKELVEAKNGADQLVYSTDKVIKDLGDKVDASEIDKANEAKDKLKAALETDNLEEINAATEALNEIVQQLSVKLYEQAAQAEQGAEGGQGASEGNAKKDNVVDADYEVVDDEKNQG</sequence>
<dbReference type="PROSITE" id="PS01036">
    <property type="entry name" value="HSP70_3"/>
    <property type="match status" value="1"/>
</dbReference>
<feature type="region of interest" description="Disordered" evidence="12">
    <location>
        <begin position="577"/>
        <end position="615"/>
    </location>
</feature>
<dbReference type="InterPro" id="IPR029048">
    <property type="entry name" value="HSP70_C_sf"/>
</dbReference>
<dbReference type="PANTHER" id="PTHR19375">
    <property type="entry name" value="HEAT SHOCK PROTEIN 70KDA"/>
    <property type="match status" value="1"/>
</dbReference>
<comment type="similarity">
    <text evidence="2 9 10">Belongs to the heat shock protein 70 family.</text>
</comment>
<feature type="coiled-coil region" evidence="11">
    <location>
        <begin position="533"/>
        <end position="572"/>
    </location>
</feature>
<dbReference type="Pfam" id="PF00012">
    <property type="entry name" value="HSP70"/>
    <property type="match status" value="2"/>
</dbReference>
<dbReference type="Gene3D" id="1.20.1270.10">
    <property type="match status" value="1"/>
</dbReference>
<evidence type="ECO:0000256" key="2">
    <source>
        <dbReference type="ARBA" id="ARBA00007381"/>
    </source>
</evidence>
<comment type="function">
    <text evidence="1 9">Acts as a chaperone.</text>
</comment>
<evidence type="ECO:0000256" key="11">
    <source>
        <dbReference type="SAM" id="Coils"/>
    </source>
</evidence>
<dbReference type="CDD" id="cd10234">
    <property type="entry name" value="ASKHA_NBD_HSP70_DnaK-like"/>
    <property type="match status" value="1"/>
</dbReference>
<dbReference type="SUPFAM" id="SSF53067">
    <property type="entry name" value="Actin-like ATPase domain"/>
    <property type="match status" value="2"/>
</dbReference>
<dbReference type="PROSITE" id="PS00297">
    <property type="entry name" value="HSP70_1"/>
    <property type="match status" value="1"/>
</dbReference>
<dbReference type="NCBIfam" id="TIGR02350">
    <property type="entry name" value="prok_dnaK"/>
    <property type="match status" value="1"/>
</dbReference>
<proteinExistence type="evidence at transcript level"/>
<keyword evidence="4 9" id="KW-0597">Phosphoprotein</keyword>
<evidence type="ECO:0000256" key="3">
    <source>
        <dbReference type="ARBA" id="ARBA00014415"/>
    </source>
</evidence>
<dbReference type="SUPFAM" id="SSF100920">
    <property type="entry name" value="Heat shock protein 70kD (HSP70), peptide-binding domain"/>
    <property type="match status" value="1"/>
</dbReference>
<dbReference type="InterPro" id="IPR013126">
    <property type="entry name" value="Hsp_70_fam"/>
</dbReference>
<dbReference type="HAMAP" id="MF_00332">
    <property type="entry name" value="DnaK"/>
    <property type="match status" value="1"/>
</dbReference>
<evidence type="ECO:0000313" key="14">
    <source>
        <dbReference type="Proteomes" id="UP000711047"/>
    </source>
</evidence>
<protein>
    <recommendedName>
        <fullName evidence="3 9">Chaperone protein DnaK</fullName>
    </recommendedName>
    <alternativeName>
        <fullName evidence="9">HSP70</fullName>
    </alternativeName>
    <alternativeName>
        <fullName evidence="9">Heat shock 70 kDa protein</fullName>
    </alternativeName>
    <alternativeName>
        <fullName evidence="9">Heat shock protein 70</fullName>
    </alternativeName>
</protein>
<accession>A0ABX2DIZ2</accession>
<evidence type="ECO:0000256" key="10">
    <source>
        <dbReference type="RuleBase" id="RU003322"/>
    </source>
</evidence>
<dbReference type="Gene3D" id="2.60.34.10">
    <property type="entry name" value="Substrate Binding Domain Of DNAk, Chain A, domain 1"/>
    <property type="match status" value="1"/>
</dbReference>
<dbReference type="Proteomes" id="UP000711047">
    <property type="component" value="Unassembled WGS sequence"/>
</dbReference>
<feature type="modified residue" description="Phosphothreonine; by autocatalysis" evidence="9">
    <location>
        <position position="174"/>
    </location>
</feature>
<keyword evidence="7 9" id="KW-0346">Stress response</keyword>
<keyword evidence="5 9" id="KW-0547">Nucleotide-binding</keyword>
<dbReference type="PROSITE" id="PS00329">
    <property type="entry name" value="HSP70_2"/>
    <property type="match status" value="1"/>
</dbReference>
<feature type="coiled-coil region" evidence="11">
    <location>
        <begin position="223"/>
        <end position="250"/>
    </location>
</feature>
<dbReference type="InterPro" id="IPR043129">
    <property type="entry name" value="ATPase_NBD"/>
</dbReference>
<dbReference type="PRINTS" id="PR00301">
    <property type="entry name" value="HEATSHOCK70"/>
</dbReference>
<dbReference type="EMBL" id="JABMKX010000002">
    <property type="protein sequence ID" value="NQX44592.1"/>
    <property type="molecule type" value="Genomic_DNA"/>
</dbReference>
<evidence type="ECO:0000256" key="7">
    <source>
        <dbReference type="ARBA" id="ARBA00023016"/>
    </source>
</evidence>
<dbReference type="InterPro" id="IPR029047">
    <property type="entry name" value="HSP70_peptide-bd_sf"/>
</dbReference>
<dbReference type="NCBIfam" id="NF001413">
    <property type="entry name" value="PRK00290.1"/>
    <property type="match status" value="1"/>
</dbReference>
<evidence type="ECO:0000256" key="9">
    <source>
        <dbReference type="HAMAP-Rule" id="MF_00332"/>
    </source>
</evidence>
<evidence type="ECO:0000256" key="5">
    <source>
        <dbReference type="ARBA" id="ARBA00022741"/>
    </source>
</evidence>
<evidence type="ECO:0000256" key="1">
    <source>
        <dbReference type="ARBA" id="ARBA00002290"/>
    </source>
</evidence>
<keyword evidence="6 9" id="KW-0067">ATP-binding</keyword>
<name>A0ABX2DIZ2_9BACL</name>
<comment type="induction">
    <text evidence="9">By stress conditions e.g. heat shock.</text>
</comment>
<evidence type="ECO:0000313" key="13">
    <source>
        <dbReference type="EMBL" id="NQX44592.1"/>
    </source>
</evidence>
<dbReference type="RefSeq" id="WP_173128436.1">
    <property type="nucleotide sequence ID" value="NZ_CP073365.1"/>
</dbReference>
<evidence type="ECO:0000256" key="8">
    <source>
        <dbReference type="ARBA" id="ARBA00023186"/>
    </source>
</evidence>
<keyword evidence="8 9" id="KW-0143">Chaperone</keyword>
<dbReference type="Gene3D" id="3.90.640.10">
    <property type="entry name" value="Actin, Chain A, domain 4"/>
    <property type="match status" value="1"/>
</dbReference>
<keyword evidence="14" id="KW-1185">Reference proteome</keyword>
<keyword evidence="11" id="KW-0175">Coiled coil</keyword>
<evidence type="ECO:0000256" key="6">
    <source>
        <dbReference type="ARBA" id="ARBA00022840"/>
    </source>
</evidence>